<protein>
    <submittedName>
        <fullName evidence="1">Uncharacterized protein</fullName>
    </submittedName>
</protein>
<dbReference type="EMBL" id="AMBO01000043">
    <property type="protein sequence ID" value="EKD05660.1"/>
    <property type="molecule type" value="Genomic_DNA"/>
</dbReference>
<dbReference type="HOGENOM" id="CLU_1866529_0_0_1"/>
<gene>
    <name evidence="1" type="ORF">A1Q2_00052</name>
</gene>
<keyword evidence="2" id="KW-1185">Reference proteome</keyword>
<dbReference type="Proteomes" id="UP000006757">
    <property type="component" value="Unassembled WGS sequence"/>
</dbReference>
<sequence length="137" mass="15167">MGFDTSWMGGDKLQRELMWQPPRMRNGMVEETGHLRARLRVVVQHLDVDVLLVVGVENNSDVAWEVKVEVEDAGAVAALDGIGIVKVPNIVGTGPRAIETFLDAVAHVLDFGEEQLERRHDASNVEALGVYLVRRVN</sequence>
<dbReference type="AlphaFoldDB" id="K1VNA2"/>
<evidence type="ECO:0000313" key="2">
    <source>
        <dbReference type="Proteomes" id="UP000006757"/>
    </source>
</evidence>
<evidence type="ECO:0000313" key="1">
    <source>
        <dbReference type="EMBL" id="EKD05660.1"/>
    </source>
</evidence>
<proteinExistence type="predicted"/>
<dbReference type="InParanoid" id="K1VNA2"/>
<reference evidence="1 2" key="1">
    <citation type="journal article" date="2012" name="Eukaryot. Cell">
        <title>Genome sequence of the Trichosporon asahii environmental strain CBS 8904.</title>
        <authorList>
            <person name="Yang R.Y."/>
            <person name="Li H.T."/>
            <person name="Zhu H."/>
            <person name="Zhou G.P."/>
            <person name="Wang M."/>
            <person name="Wang L."/>
        </authorList>
    </citation>
    <scope>NUCLEOTIDE SEQUENCE [LARGE SCALE GENOMIC DNA]</scope>
    <source>
        <strain evidence="1 2">CBS 8904</strain>
    </source>
</reference>
<comment type="caution">
    <text evidence="1">The sequence shown here is derived from an EMBL/GenBank/DDBJ whole genome shotgun (WGS) entry which is preliminary data.</text>
</comment>
<name>K1VNA2_TRIAC</name>
<accession>K1VNA2</accession>
<organism evidence="1 2">
    <name type="scientific">Trichosporon asahii var. asahii (strain CBS 8904)</name>
    <name type="common">Yeast</name>
    <dbReference type="NCBI Taxonomy" id="1220162"/>
    <lineage>
        <taxon>Eukaryota</taxon>
        <taxon>Fungi</taxon>
        <taxon>Dikarya</taxon>
        <taxon>Basidiomycota</taxon>
        <taxon>Agaricomycotina</taxon>
        <taxon>Tremellomycetes</taxon>
        <taxon>Trichosporonales</taxon>
        <taxon>Trichosporonaceae</taxon>
        <taxon>Trichosporon</taxon>
    </lineage>
</organism>